<dbReference type="InterPro" id="IPR036271">
    <property type="entry name" value="Tet_transcr_reg_TetR-rel_C_sf"/>
</dbReference>
<dbReference type="SUPFAM" id="SSF48498">
    <property type="entry name" value="Tetracyclin repressor-like, C-terminal domain"/>
    <property type="match status" value="1"/>
</dbReference>
<dbReference type="Gene3D" id="1.10.10.60">
    <property type="entry name" value="Homeodomain-like"/>
    <property type="match status" value="1"/>
</dbReference>
<dbReference type="Pfam" id="PF16925">
    <property type="entry name" value="TetR_C_13"/>
    <property type="match status" value="1"/>
</dbReference>
<dbReference type="AlphaFoldDB" id="A0A947DH94"/>
<dbReference type="PROSITE" id="PS50977">
    <property type="entry name" value="HTH_TETR_2"/>
    <property type="match status" value="1"/>
</dbReference>
<evidence type="ECO:0000256" key="4">
    <source>
        <dbReference type="PROSITE-ProRule" id="PRU00335"/>
    </source>
</evidence>
<reference evidence="6" key="1">
    <citation type="submission" date="2020-11" db="EMBL/GenBank/DDBJ databases">
        <authorList>
            <person name="Konstantinou D."/>
            <person name="Gkelis S."/>
            <person name="Popin R."/>
            <person name="Fewer D."/>
            <person name="Sivonen K."/>
        </authorList>
    </citation>
    <scope>NUCLEOTIDE SEQUENCE</scope>
    <source>
        <strain evidence="6">TAU-MAC 1115</strain>
    </source>
</reference>
<keyword evidence="2 4" id="KW-0238">DNA-binding</keyword>
<dbReference type="EMBL" id="JADOES010000034">
    <property type="protein sequence ID" value="MBT9316880.1"/>
    <property type="molecule type" value="Genomic_DNA"/>
</dbReference>
<name>A0A947DH94_9CYAN</name>
<keyword evidence="1" id="KW-0805">Transcription regulation</keyword>
<evidence type="ECO:0000259" key="5">
    <source>
        <dbReference type="PROSITE" id="PS50977"/>
    </source>
</evidence>
<keyword evidence="7" id="KW-1185">Reference proteome</keyword>
<feature type="DNA-binding region" description="H-T-H motif" evidence="4">
    <location>
        <begin position="29"/>
        <end position="48"/>
    </location>
</feature>
<dbReference type="PANTHER" id="PTHR47506">
    <property type="entry name" value="TRANSCRIPTIONAL REGULATORY PROTEIN"/>
    <property type="match status" value="1"/>
</dbReference>
<evidence type="ECO:0000313" key="7">
    <source>
        <dbReference type="Proteomes" id="UP000717364"/>
    </source>
</evidence>
<organism evidence="6 7">
    <name type="scientific">Leptothoe spongobia TAU-MAC 1115</name>
    <dbReference type="NCBI Taxonomy" id="1967444"/>
    <lineage>
        <taxon>Bacteria</taxon>
        <taxon>Bacillati</taxon>
        <taxon>Cyanobacteriota</taxon>
        <taxon>Cyanophyceae</taxon>
        <taxon>Nodosilineales</taxon>
        <taxon>Cymatolegaceae</taxon>
        <taxon>Leptothoe</taxon>
        <taxon>Leptothoe spongobia</taxon>
    </lineage>
</organism>
<accession>A0A947DH94</accession>
<keyword evidence="3" id="KW-0804">Transcription</keyword>
<feature type="domain" description="HTH tetR-type" evidence="5">
    <location>
        <begin position="6"/>
        <end position="66"/>
    </location>
</feature>
<dbReference type="PANTHER" id="PTHR47506:SF1">
    <property type="entry name" value="HTH-TYPE TRANSCRIPTIONAL REGULATOR YJDC"/>
    <property type="match status" value="1"/>
</dbReference>
<dbReference type="RefSeq" id="WP_215609947.1">
    <property type="nucleotide sequence ID" value="NZ_JADOES010000034.1"/>
</dbReference>
<dbReference type="Proteomes" id="UP000717364">
    <property type="component" value="Unassembled WGS sequence"/>
</dbReference>
<dbReference type="InterPro" id="IPR011075">
    <property type="entry name" value="TetR_C"/>
</dbReference>
<dbReference type="InterPro" id="IPR009057">
    <property type="entry name" value="Homeodomain-like_sf"/>
</dbReference>
<dbReference type="SUPFAM" id="SSF46689">
    <property type="entry name" value="Homeodomain-like"/>
    <property type="match status" value="1"/>
</dbReference>
<gene>
    <name evidence="6" type="ORF">IXB50_15735</name>
</gene>
<dbReference type="GO" id="GO:0003677">
    <property type="term" value="F:DNA binding"/>
    <property type="evidence" value="ECO:0007669"/>
    <property type="project" value="UniProtKB-UniRule"/>
</dbReference>
<protein>
    <submittedName>
        <fullName evidence="6">TetR/AcrR family transcriptional regulator</fullName>
    </submittedName>
</protein>
<dbReference type="PRINTS" id="PR00455">
    <property type="entry name" value="HTHTETR"/>
</dbReference>
<sequence length="193" mass="21946">MARPREFDPQVALQSAIQVFWEKGYYDTSVDEVVKRSGVAKYGIYNTFGPKRELFKKVLKQYATDRHQDIQTPIRRSVASLPEIHEFFAQVPHQITQSDYPHGCLVCSTGVEVGQRDPDINTFVKDFFADIAKVLKGCLSRAVKKGELTSQEDIDDLANYLVTEFRCALMLARSGHTAQDIQQHLKLALRVLQ</sequence>
<evidence type="ECO:0000256" key="2">
    <source>
        <dbReference type="ARBA" id="ARBA00023125"/>
    </source>
</evidence>
<comment type="caution">
    <text evidence="6">The sequence shown here is derived from an EMBL/GenBank/DDBJ whole genome shotgun (WGS) entry which is preliminary data.</text>
</comment>
<evidence type="ECO:0000313" key="6">
    <source>
        <dbReference type="EMBL" id="MBT9316880.1"/>
    </source>
</evidence>
<dbReference type="InterPro" id="IPR001647">
    <property type="entry name" value="HTH_TetR"/>
</dbReference>
<reference evidence="6" key="2">
    <citation type="journal article" date="2021" name="Mar. Drugs">
        <title>Genome Reduction and Secondary Metabolism of the Marine Sponge-Associated Cyanobacterium Leptothoe.</title>
        <authorList>
            <person name="Konstantinou D."/>
            <person name="Popin R.V."/>
            <person name="Fewer D.P."/>
            <person name="Sivonen K."/>
            <person name="Gkelis S."/>
        </authorList>
    </citation>
    <scope>NUCLEOTIDE SEQUENCE</scope>
    <source>
        <strain evidence="6">TAU-MAC 1115</strain>
    </source>
</reference>
<dbReference type="Gene3D" id="1.10.357.10">
    <property type="entry name" value="Tetracycline Repressor, domain 2"/>
    <property type="match status" value="1"/>
</dbReference>
<proteinExistence type="predicted"/>
<dbReference type="Pfam" id="PF00440">
    <property type="entry name" value="TetR_N"/>
    <property type="match status" value="1"/>
</dbReference>
<evidence type="ECO:0000256" key="3">
    <source>
        <dbReference type="ARBA" id="ARBA00023163"/>
    </source>
</evidence>
<evidence type="ECO:0000256" key="1">
    <source>
        <dbReference type="ARBA" id="ARBA00023015"/>
    </source>
</evidence>